<feature type="signal peptide" evidence="2">
    <location>
        <begin position="1"/>
        <end position="23"/>
    </location>
</feature>
<name>A0A2T5IJU9_9LACT</name>
<keyword evidence="2" id="KW-0732">Signal</keyword>
<accession>A0A2T5IJU9</accession>
<keyword evidence="4" id="KW-1185">Reference proteome</keyword>
<feature type="transmembrane region" description="Helical" evidence="1">
    <location>
        <begin position="144"/>
        <end position="163"/>
    </location>
</feature>
<reference evidence="3 4" key="1">
    <citation type="submission" date="2018-04" db="EMBL/GenBank/DDBJ databases">
        <title>Genomic Encyclopedia of Archaeal and Bacterial Type Strains, Phase II (KMG-II): from individual species to whole genera.</title>
        <authorList>
            <person name="Goeker M."/>
        </authorList>
    </citation>
    <scope>NUCLEOTIDE SEQUENCE [LARGE SCALE GENOMIC DNA]</scope>
    <source>
        <strain evidence="3 4">DSM 18806</strain>
    </source>
</reference>
<sequence length="173" mass="18028">MKKVIVSLLFAFVLFFGAQPNVAAATENDIIATLEATSVPSNYVQQAKNYLMSNDVTAEEADQIIVHINNAQAVVNARGANSMNQLTTADRQAILAELTAAAAVLDITVTVTSKEVVFSNAPGTVVATFPTKGNDVKQTGANNLYLAGGISLLVAAAGAAVVAKKRFQFAVEA</sequence>
<evidence type="ECO:0000256" key="1">
    <source>
        <dbReference type="SAM" id="Phobius"/>
    </source>
</evidence>
<comment type="caution">
    <text evidence="3">The sequence shown here is derived from an EMBL/GenBank/DDBJ whole genome shotgun (WGS) entry which is preliminary data.</text>
</comment>
<organism evidence="3 4">
    <name type="scientific">Trichococcus patagoniensis</name>
    <dbReference type="NCBI Taxonomy" id="382641"/>
    <lineage>
        <taxon>Bacteria</taxon>
        <taxon>Bacillati</taxon>
        <taxon>Bacillota</taxon>
        <taxon>Bacilli</taxon>
        <taxon>Lactobacillales</taxon>
        <taxon>Carnobacteriaceae</taxon>
        <taxon>Trichococcus</taxon>
    </lineage>
</organism>
<keyword evidence="1" id="KW-1133">Transmembrane helix</keyword>
<gene>
    <name evidence="3" type="ORF">C8U37_11014</name>
</gene>
<evidence type="ECO:0000313" key="4">
    <source>
        <dbReference type="Proteomes" id="UP000244161"/>
    </source>
</evidence>
<feature type="chain" id="PRO_5039508017" description="LPXTG-motif cell wall-anchored protein" evidence="2">
    <location>
        <begin position="24"/>
        <end position="173"/>
    </location>
</feature>
<keyword evidence="1" id="KW-0812">Transmembrane</keyword>
<evidence type="ECO:0008006" key="5">
    <source>
        <dbReference type="Google" id="ProtNLM"/>
    </source>
</evidence>
<dbReference type="OrthoDB" id="2165286at2"/>
<proteinExistence type="predicted"/>
<keyword evidence="1" id="KW-0472">Membrane</keyword>
<evidence type="ECO:0000256" key="2">
    <source>
        <dbReference type="SAM" id="SignalP"/>
    </source>
</evidence>
<evidence type="ECO:0000313" key="3">
    <source>
        <dbReference type="EMBL" id="PTQ84098.1"/>
    </source>
</evidence>
<dbReference type="AlphaFoldDB" id="A0A2T5IJU9"/>
<dbReference type="EMBL" id="QAOM01000010">
    <property type="protein sequence ID" value="PTQ84098.1"/>
    <property type="molecule type" value="Genomic_DNA"/>
</dbReference>
<protein>
    <recommendedName>
        <fullName evidence="5">LPXTG-motif cell wall-anchored protein</fullName>
    </recommendedName>
</protein>
<dbReference type="RefSeq" id="WP_108032731.1">
    <property type="nucleotide sequence ID" value="NZ_QAOM01000010.1"/>
</dbReference>
<dbReference type="Proteomes" id="UP000244161">
    <property type="component" value="Unassembled WGS sequence"/>
</dbReference>